<evidence type="ECO:0000313" key="6">
    <source>
        <dbReference type="RefSeq" id="XP_060042649.1"/>
    </source>
</evidence>
<dbReference type="SUPFAM" id="SSF52540">
    <property type="entry name" value="P-loop containing nucleoside triphosphate hydrolases"/>
    <property type="match status" value="1"/>
</dbReference>
<evidence type="ECO:0000256" key="2">
    <source>
        <dbReference type="ARBA" id="ARBA00006270"/>
    </source>
</evidence>
<dbReference type="GeneID" id="103107917"/>
<evidence type="ECO:0000313" key="5">
    <source>
        <dbReference type="Proteomes" id="UP001652624"/>
    </source>
</evidence>
<reference evidence="6" key="1">
    <citation type="submission" date="2025-08" db="UniProtKB">
        <authorList>
            <consortium name="RefSeq"/>
        </authorList>
    </citation>
    <scope>IDENTIFICATION</scope>
</reference>
<sequence>MEASMPKRKEPGKSLRIKVISMGNAEVGKSCIIKRYCEKRFVSKYLATIGIDYGVTKVQVRDREIKVNIFDMAGHPFFYEGTAQLCCLIVVWRITPVTSEPQVRNEFYKDTQGVILVYDVGQKESFDALDAWLVEMKQDLGPHGNMENIVFVVCANKIDCAKHRCVDESEGRLWAESKGFLYFETSAQTGEGISEMFQTFYLNILDVCEHGGKRPATNSNASFTKEQADTIRRIRNSKDSWDMLGIKPGASRSLFSPACLS</sequence>
<evidence type="ECO:0000256" key="3">
    <source>
        <dbReference type="ARBA" id="ARBA00022741"/>
    </source>
</evidence>
<comment type="subcellular location">
    <subcellularLocation>
        <location evidence="1">Cytoplasmic vesicle</location>
        <location evidence="1">Phagosome membrane</location>
    </subcellularLocation>
</comment>
<dbReference type="SMART" id="SM00174">
    <property type="entry name" value="RHO"/>
    <property type="match status" value="1"/>
</dbReference>
<dbReference type="InterPro" id="IPR027417">
    <property type="entry name" value="P-loop_NTPase"/>
</dbReference>
<evidence type="ECO:0000256" key="4">
    <source>
        <dbReference type="ARBA" id="ARBA00023134"/>
    </source>
</evidence>
<dbReference type="PROSITE" id="PS51421">
    <property type="entry name" value="RAS"/>
    <property type="match status" value="1"/>
</dbReference>
<keyword evidence="3" id="KW-0547">Nucleotide-binding</keyword>
<dbReference type="CDD" id="cd04119">
    <property type="entry name" value="RJL"/>
    <property type="match status" value="1"/>
</dbReference>
<dbReference type="InterPro" id="IPR001806">
    <property type="entry name" value="Small_GTPase"/>
</dbReference>
<dbReference type="PANTHER" id="PTHR47981:SF20">
    <property type="entry name" value="RAS-RELATED PROTEIN RAB-7A"/>
    <property type="match status" value="1"/>
</dbReference>
<dbReference type="SMART" id="SM00173">
    <property type="entry name" value="RAS"/>
    <property type="match status" value="1"/>
</dbReference>
<comment type="similarity">
    <text evidence="2">Belongs to the small GTPase superfamily. Rab family.</text>
</comment>
<accession>A0ABM3X1F1</accession>
<dbReference type="Proteomes" id="UP001652624">
    <property type="component" value="Chromosome 3"/>
</dbReference>
<name>A0ABM3X1F1_ERIEU</name>
<keyword evidence="4" id="KW-0342">GTP-binding</keyword>
<gene>
    <name evidence="6" type="primary">DNAJC27</name>
</gene>
<dbReference type="Pfam" id="PF00071">
    <property type="entry name" value="Ras"/>
    <property type="match status" value="1"/>
</dbReference>
<organism evidence="5 6">
    <name type="scientific">Erinaceus europaeus</name>
    <name type="common">Western European hedgehog</name>
    <dbReference type="NCBI Taxonomy" id="9365"/>
    <lineage>
        <taxon>Eukaryota</taxon>
        <taxon>Metazoa</taxon>
        <taxon>Chordata</taxon>
        <taxon>Craniata</taxon>
        <taxon>Vertebrata</taxon>
        <taxon>Euteleostomi</taxon>
        <taxon>Mammalia</taxon>
        <taxon>Eutheria</taxon>
        <taxon>Laurasiatheria</taxon>
        <taxon>Eulipotyphla</taxon>
        <taxon>Erinaceidae</taxon>
        <taxon>Erinaceinae</taxon>
        <taxon>Erinaceus</taxon>
    </lineage>
</organism>
<dbReference type="PRINTS" id="PR00449">
    <property type="entry name" value="RASTRNSFRMNG"/>
</dbReference>
<dbReference type="SMART" id="SM00175">
    <property type="entry name" value="RAB"/>
    <property type="match status" value="1"/>
</dbReference>
<dbReference type="RefSeq" id="XP_060042649.1">
    <property type="nucleotide sequence ID" value="XM_060186666.1"/>
</dbReference>
<proteinExistence type="inferred from homology"/>
<dbReference type="PANTHER" id="PTHR47981">
    <property type="entry name" value="RAB FAMILY"/>
    <property type="match status" value="1"/>
</dbReference>
<dbReference type="Gene3D" id="3.40.50.300">
    <property type="entry name" value="P-loop containing nucleotide triphosphate hydrolases"/>
    <property type="match status" value="1"/>
</dbReference>
<evidence type="ECO:0000256" key="1">
    <source>
        <dbReference type="ARBA" id="ARBA00004580"/>
    </source>
</evidence>
<protein>
    <submittedName>
        <fullName evidence="6">DnaJ homolog subfamily C member 27 isoform X4</fullName>
    </submittedName>
</protein>
<dbReference type="PROSITE" id="PS51419">
    <property type="entry name" value="RAB"/>
    <property type="match status" value="1"/>
</dbReference>
<keyword evidence="5" id="KW-1185">Reference proteome</keyword>